<dbReference type="GO" id="GO:0006260">
    <property type="term" value="P:DNA replication"/>
    <property type="evidence" value="ECO:0007669"/>
    <property type="project" value="UniProtKB-UniRule"/>
</dbReference>
<name>A0A0R2KVB7_9LACO</name>
<keyword evidence="2 5" id="KW-0132">Cell division</keyword>
<evidence type="ECO:0000256" key="1">
    <source>
        <dbReference type="ARBA" id="ARBA00022490"/>
    </source>
</evidence>
<dbReference type="InterPro" id="IPR005234">
    <property type="entry name" value="ScpB_csome_segregation"/>
</dbReference>
<dbReference type="GO" id="GO:0051301">
    <property type="term" value="P:cell division"/>
    <property type="evidence" value="ECO:0007669"/>
    <property type="project" value="UniProtKB-KW"/>
</dbReference>
<evidence type="ECO:0000313" key="7">
    <source>
        <dbReference type="Proteomes" id="UP000051859"/>
    </source>
</evidence>
<evidence type="ECO:0000256" key="2">
    <source>
        <dbReference type="ARBA" id="ARBA00022618"/>
    </source>
</evidence>
<comment type="subunit">
    <text evidence="5">Homodimer. Homodimerization may be required to stabilize the binding of ScpA to the Smc head domains. Component of a cohesin-like complex composed of ScpA, ScpB and the Smc homodimer, in which ScpA and ScpB bind to the head domain of Smc. The presence of the three proteins is required for the association of the complex with DNA.</text>
</comment>
<dbReference type="PIRSF" id="PIRSF019345">
    <property type="entry name" value="ScpB"/>
    <property type="match status" value="1"/>
</dbReference>
<accession>A0A0R2KVB7</accession>
<proteinExistence type="inferred from homology"/>
<dbReference type="PATRIC" id="fig|331679.3.peg.556"/>
<gene>
    <name evidence="5" type="primary">scpB</name>
    <name evidence="6" type="ORF">IV81_GL000549</name>
</gene>
<comment type="caution">
    <text evidence="6">The sequence shown here is derived from an EMBL/GenBank/DDBJ whole genome shotgun (WGS) entry which is preliminary data.</text>
</comment>
<dbReference type="RefSeq" id="WP_057803746.1">
    <property type="nucleotide sequence ID" value="NZ_JQBX01000015.1"/>
</dbReference>
<evidence type="ECO:0000313" key="6">
    <source>
        <dbReference type="EMBL" id="KRN93442.1"/>
    </source>
</evidence>
<dbReference type="PANTHER" id="PTHR34298:SF2">
    <property type="entry name" value="SEGREGATION AND CONDENSATION PROTEIN B"/>
    <property type="match status" value="1"/>
</dbReference>
<sequence>MNNEQQVEALLFIVGSEGVSVESLAEITGYARPAISTILDDLAERYAKDKRTALMLIQTGGTYKLVTKPELSKVLKKYFDQSNRSGLSAAALEILAIIAYRQPITRIEIDEVRGVHSGTTIQNLVLRNLIKVAGRLNEPGRPKTYATTAEFLDYFGLKNIDELPKLENSVSSDQDQEEDLFLKEFESKMNINDGEN</sequence>
<keyword evidence="4 5" id="KW-0131">Cell cycle</keyword>
<protein>
    <recommendedName>
        <fullName evidence="5">Segregation and condensation protein B</fullName>
    </recommendedName>
</protein>
<dbReference type="Pfam" id="PF04079">
    <property type="entry name" value="SMC_ScpB"/>
    <property type="match status" value="1"/>
</dbReference>
<dbReference type="NCBIfam" id="TIGR00281">
    <property type="entry name" value="SMC-Scp complex subunit ScpB"/>
    <property type="match status" value="1"/>
</dbReference>
<dbReference type="STRING" id="331679.IV81_GL000549"/>
<evidence type="ECO:0000256" key="4">
    <source>
        <dbReference type="ARBA" id="ARBA00023306"/>
    </source>
</evidence>
<dbReference type="Gene3D" id="1.10.10.10">
    <property type="entry name" value="Winged helix-like DNA-binding domain superfamily/Winged helix DNA-binding domain"/>
    <property type="match status" value="2"/>
</dbReference>
<dbReference type="Proteomes" id="UP000051859">
    <property type="component" value="Unassembled WGS sequence"/>
</dbReference>
<dbReference type="InterPro" id="IPR036388">
    <property type="entry name" value="WH-like_DNA-bd_sf"/>
</dbReference>
<comment type="similarity">
    <text evidence="5">Belongs to the ScpB family.</text>
</comment>
<dbReference type="EMBL" id="JQBX01000015">
    <property type="protein sequence ID" value="KRN93442.1"/>
    <property type="molecule type" value="Genomic_DNA"/>
</dbReference>
<organism evidence="6 7">
    <name type="scientific">Pediococcus stilesii</name>
    <dbReference type="NCBI Taxonomy" id="331679"/>
    <lineage>
        <taxon>Bacteria</taxon>
        <taxon>Bacillati</taxon>
        <taxon>Bacillota</taxon>
        <taxon>Bacilli</taxon>
        <taxon>Lactobacillales</taxon>
        <taxon>Lactobacillaceae</taxon>
        <taxon>Pediococcus</taxon>
    </lineage>
</organism>
<evidence type="ECO:0000256" key="3">
    <source>
        <dbReference type="ARBA" id="ARBA00022829"/>
    </source>
</evidence>
<keyword evidence="3 5" id="KW-0159">Chromosome partition</keyword>
<comment type="subcellular location">
    <subcellularLocation>
        <location evidence="5">Cytoplasm</location>
    </subcellularLocation>
    <text evidence="5">Associated with two foci at the outer edges of the nucleoid region in young cells, and at four foci within both cell halves in older cells.</text>
</comment>
<dbReference type="GO" id="GO:0051304">
    <property type="term" value="P:chromosome separation"/>
    <property type="evidence" value="ECO:0007669"/>
    <property type="project" value="InterPro"/>
</dbReference>
<dbReference type="AlphaFoldDB" id="A0A0R2KVB7"/>
<dbReference type="PANTHER" id="PTHR34298">
    <property type="entry name" value="SEGREGATION AND CONDENSATION PROTEIN B"/>
    <property type="match status" value="1"/>
</dbReference>
<keyword evidence="7" id="KW-1185">Reference proteome</keyword>
<dbReference type="SUPFAM" id="SSF46785">
    <property type="entry name" value="Winged helix' DNA-binding domain"/>
    <property type="match status" value="2"/>
</dbReference>
<dbReference type="InterPro" id="IPR036390">
    <property type="entry name" value="WH_DNA-bd_sf"/>
</dbReference>
<evidence type="ECO:0000256" key="5">
    <source>
        <dbReference type="HAMAP-Rule" id="MF_01804"/>
    </source>
</evidence>
<comment type="function">
    <text evidence="5">Participates in chromosomal partition during cell division. May act via the formation of a condensin-like complex containing Smc and ScpA that pull DNA away from mid-cell into both cell halves.</text>
</comment>
<dbReference type="HAMAP" id="MF_01804">
    <property type="entry name" value="ScpB"/>
    <property type="match status" value="1"/>
</dbReference>
<dbReference type="GO" id="GO:0005737">
    <property type="term" value="C:cytoplasm"/>
    <property type="evidence" value="ECO:0007669"/>
    <property type="project" value="UniProtKB-SubCell"/>
</dbReference>
<keyword evidence="1 5" id="KW-0963">Cytoplasm</keyword>
<reference evidence="6 7" key="1">
    <citation type="journal article" date="2015" name="Genome Announc.">
        <title>Expanding the biotechnology potential of lactobacilli through comparative genomics of 213 strains and associated genera.</title>
        <authorList>
            <person name="Sun Z."/>
            <person name="Harris H.M."/>
            <person name="McCann A."/>
            <person name="Guo C."/>
            <person name="Argimon S."/>
            <person name="Zhang W."/>
            <person name="Yang X."/>
            <person name="Jeffery I.B."/>
            <person name="Cooney J.C."/>
            <person name="Kagawa T.F."/>
            <person name="Liu W."/>
            <person name="Song Y."/>
            <person name="Salvetti E."/>
            <person name="Wrobel A."/>
            <person name="Rasinkangas P."/>
            <person name="Parkhill J."/>
            <person name="Rea M.C."/>
            <person name="O'Sullivan O."/>
            <person name="Ritari J."/>
            <person name="Douillard F.P."/>
            <person name="Paul Ross R."/>
            <person name="Yang R."/>
            <person name="Briner A.E."/>
            <person name="Felis G.E."/>
            <person name="de Vos W.M."/>
            <person name="Barrangou R."/>
            <person name="Klaenhammer T.R."/>
            <person name="Caufield P.W."/>
            <person name="Cui Y."/>
            <person name="Zhang H."/>
            <person name="O'Toole P.W."/>
        </authorList>
    </citation>
    <scope>NUCLEOTIDE SEQUENCE [LARGE SCALE GENOMIC DNA]</scope>
    <source>
        <strain evidence="6 7">DSM 18001</strain>
    </source>
</reference>